<dbReference type="CDD" id="cd02619">
    <property type="entry name" value="Peptidase_C1"/>
    <property type="match status" value="1"/>
</dbReference>
<dbReference type="SMART" id="SM00645">
    <property type="entry name" value="Pept_C1"/>
    <property type="match status" value="1"/>
</dbReference>
<dbReference type="InterPro" id="IPR000668">
    <property type="entry name" value="Peptidase_C1A_C"/>
</dbReference>
<dbReference type="Gene3D" id="3.90.70.10">
    <property type="entry name" value="Cysteine proteinases"/>
    <property type="match status" value="1"/>
</dbReference>
<accession>A0A6V8N4U9</accession>
<evidence type="ECO:0000313" key="3">
    <source>
        <dbReference type="EMBL" id="GFO67592.1"/>
    </source>
</evidence>
<name>A0A6V8N4U9_9BACT</name>
<dbReference type="GO" id="GO:0008234">
    <property type="term" value="F:cysteine-type peptidase activity"/>
    <property type="evidence" value="ECO:0007669"/>
    <property type="project" value="InterPro"/>
</dbReference>
<dbReference type="InterPro" id="IPR013128">
    <property type="entry name" value="Peptidase_C1A"/>
</dbReference>
<dbReference type="SUPFAM" id="SSF54001">
    <property type="entry name" value="Cysteine proteinases"/>
    <property type="match status" value="1"/>
</dbReference>
<dbReference type="PROSITE" id="PS00639">
    <property type="entry name" value="THIOL_PROTEASE_HIS"/>
    <property type="match status" value="1"/>
</dbReference>
<comment type="caution">
    <text evidence="3">The sequence shown here is derived from an EMBL/GenBank/DDBJ whole genome shotgun (WGS) entry which is preliminary data.</text>
</comment>
<dbReference type="InterPro" id="IPR038765">
    <property type="entry name" value="Papain-like_cys_pep_sf"/>
</dbReference>
<evidence type="ECO:0000313" key="4">
    <source>
        <dbReference type="Proteomes" id="UP000587586"/>
    </source>
</evidence>
<feature type="domain" description="Peptidase C1A papain C-terminal" evidence="2">
    <location>
        <begin position="44"/>
        <end position="248"/>
    </location>
</feature>
<comment type="similarity">
    <text evidence="1">Belongs to the peptidase C1 family.</text>
</comment>
<dbReference type="AlphaFoldDB" id="A0A6V8N4U9"/>
<evidence type="ECO:0000256" key="1">
    <source>
        <dbReference type="ARBA" id="ARBA00008455"/>
    </source>
</evidence>
<gene>
    <name evidence="3" type="ORF">GMLC_11710</name>
</gene>
<dbReference type="EMBL" id="BLXZ01000002">
    <property type="protein sequence ID" value="GFO67592.1"/>
    <property type="molecule type" value="Genomic_DNA"/>
</dbReference>
<proteinExistence type="inferred from homology"/>
<dbReference type="InterPro" id="IPR025660">
    <property type="entry name" value="Pept_his_AS"/>
</dbReference>
<dbReference type="RefSeq" id="WP_183360128.1">
    <property type="nucleotide sequence ID" value="NZ_BLXZ01000002.1"/>
</dbReference>
<dbReference type="PANTHER" id="PTHR12411">
    <property type="entry name" value="CYSTEINE PROTEASE FAMILY C1-RELATED"/>
    <property type="match status" value="1"/>
</dbReference>
<reference evidence="4" key="1">
    <citation type="submission" date="2020-06" db="EMBL/GenBank/DDBJ databases">
        <title>Draft genomic sequecing of Geomonas sp. Red745.</title>
        <authorList>
            <person name="Itoh H."/>
            <person name="Xu Z.X."/>
            <person name="Ushijima N."/>
            <person name="Masuda Y."/>
            <person name="Shiratori Y."/>
            <person name="Senoo K."/>
        </authorList>
    </citation>
    <scope>NUCLEOTIDE SEQUENCE [LARGE SCALE GENOMIC DNA]</scope>
    <source>
        <strain evidence="4">Red745</strain>
    </source>
</reference>
<dbReference type="GO" id="GO:0006508">
    <property type="term" value="P:proteolysis"/>
    <property type="evidence" value="ECO:0007669"/>
    <property type="project" value="InterPro"/>
</dbReference>
<keyword evidence="4" id="KW-1185">Reference proteome</keyword>
<dbReference type="Proteomes" id="UP000587586">
    <property type="component" value="Unassembled WGS sequence"/>
</dbReference>
<organism evidence="3 4">
    <name type="scientific">Geomonas limicola</name>
    <dbReference type="NCBI Taxonomy" id="2740186"/>
    <lineage>
        <taxon>Bacteria</taxon>
        <taxon>Pseudomonadati</taxon>
        <taxon>Thermodesulfobacteriota</taxon>
        <taxon>Desulfuromonadia</taxon>
        <taxon>Geobacterales</taxon>
        <taxon>Geobacteraceae</taxon>
        <taxon>Geomonas</taxon>
    </lineage>
</organism>
<dbReference type="Pfam" id="PF00112">
    <property type="entry name" value="Peptidase_C1"/>
    <property type="match status" value="1"/>
</dbReference>
<sequence length="267" mass="29939">MAIPTPQQQATPAVRKLSRYGWVPDLPDFRDKMYGAVRPIPASLPGFVDLRPHLSPIEDQGQLGSCTANALVGALEYLELKDKVQRFVNLSRLFVYYNERVIEGSVNSDSGAMLRDGIKTLAKQGVCSETNWPYSIANFTKKPPKGCYQEALNYQILSYARLNTIDEMRATLAEGFPFVFGFAVYESFESPQVAKTGVVNLPEKGEKQLGGHAVLAVGYDDANKRFTIRNSWGTGWGMKGYFTIPYAYLQDRNLADDFWTIRRGEQL</sequence>
<protein>
    <submittedName>
        <fullName evidence="3">Peptidase C1</fullName>
    </submittedName>
</protein>
<evidence type="ECO:0000259" key="2">
    <source>
        <dbReference type="SMART" id="SM00645"/>
    </source>
</evidence>